<dbReference type="PROSITE" id="PS51675">
    <property type="entry name" value="SAM_MT_TRM10"/>
    <property type="match status" value="1"/>
</dbReference>
<reference evidence="9" key="1">
    <citation type="journal article" date="2023" name="Commun. Biol.">
        <title>Genome analysis of Parmales, the sister group of diatoms, reveals the evolutionary specialization of diatoms from phago-mixotrophs to photoautotrophs.</title>
        <authorList>
            <person name="Ban H."/>
            <person name="Sato S."/>
            <person name="Yoshikawa S."/>
            <person name="Yamada K."/>
            <person name="Nakamura Y."/>
            <person name="Ichinomiya M."/>
            <person name="Sato N."/>
            <person name="Blanc-Mathieu R."/>
            <person name="Endo H."/>
            <person name="Kuwata A."/>
            <person name="Ogata H."/>
        </authorList>
    </citation>
    <scope>NUCLEOTIDE SEQUENCE [LARGE SCALE GENOMIC DNA]</scope>
</reference>
<evidence type="ECO:0000256" key="6">
    <source>
        <dbReference type="SAM" id="MobiDB-lite"/>
    </source>
</evidence>
<evidence type="ECO:0000313" key="8">
    <source>
        <dbReference type="EMBL" id="GMH85665.1"/>
    </source>
</evidence>
<dbReference type="GO" id="GO:0000049">
    <property type="term" value="F:tRNA binding"/>
    <property type="evidence" value="ECO:0007669"/>
    <property type="project" value="TreeGrafter"/>
</dbReference>
<feature type="region of interest" description="Disordered" evidence="6">
    <location>
        <begin position="1"/>
        <end position="44"/>
    </location>
</feature>
<dbReference type="Gene3D" id="3.40.1280.30">
    <property type="match status" value="1"/>
</dbReference>
<dbReference type="AlphaFoldDB" id="A0A9W7BCY5"/>
<feature type="compositionally biased region" description="Low complexity" evidence="6">
    <location>
        <begin position="20"/>
        <end position="29"/>
    </location>
</feature>
<dbReference type="Proteomes" id="UP001162640">
    <property type="component" value="Unassembled WGS sequence"/>
</dbReference>
<proteinExistence type="predicted"/>
<dbReference type="GO" id="GO:0008168">
    <property type="term" value="F:methyltransferase activity"/>
    <property type="evidence" value="ECO:0007669"/>
    <property type="project" value="UniProtKB-KW"/>
</dbReference>
<evidence type="ECO:0000256" key="3">
    <source>
        <dbReference type="ARBA" id="ARBA00022679"/>
    </source>
</evidence>
<comment type="caution">
    <text evidence="8">The sequence shown here is derived from an EMBL/GenBank/DDBJ whole genome shotgun (WGS) entry which is preliminary data.</text>
</comment>
<comment type="catalytic activity">
    <reaction evidence="5">
        <text>guanosine(9) in tRNA + S-adenosyl-L-methionine = N(1)-methylguanosine(9) in tRNA + S-adenosyl-L-homocysteine + H(+)</text>
        <dbReference type="Rhea" id="RHEA:43156"/>
        <dbReference type="Rhea" id="RHEA-COMP:10367"/>
        <dbReference type="Rhea" id="RHEA-COMP:10368"/>
        <dbReference type="ChEBI" id="CHEBI:15378"/>
        <dbReference type="ChEBI" id="CHEBI:57856"/>
        <dbReference type="ChEBI" id="CHEBI:59789"/>
        <dbReference type="ChEBI" id="CHEBI:73542"/>
        <dbReference type="ChEBI" id="CHEBI:74269"/>
        <dbReference type="EC" id="2.1.1.221"/>
    </reaction>
</comment>
<dbReference type="InterPro" id="IPR038459">
    <property type="entry name" value="MT_TRM10-typ_sf"/>
</dbReference>
<protein>
    <recommendedName>
        <fullName evidence="1">tRNA (guanine(9)-N(1))-methyltransferase</fullName>
        <ecNumber evidence="1">2.1.1.221</ecNumber>
    </recommendedName>
</protein>
<keyword evidence="2" id="KW-0489">Methyltransferase</keyword>
<dbReference type="CDD" id="cd18089">
    <property type="entry name" value="SPOUT_Trm10-like"/>
    <property type="match status" value="1"/>
</dbReference>
<dbReference type="GO" id="GO:0002939">
    <property type="term" value="P:tRNA N1-guanine methylation"/>
    <property type="evidence" value="ECO:0007669"/>
    <property type="project" value="TreeGrafter"/>
</dbReference>
<evidence type="ECO:0000256" key="1">
    <source>
        <dbReference type="ARBA" id="ARBA00012797"/>
    </source>
</evidence>
<evidence type="ECO:0000256" key="4">
    <source>
        <dbReference type="ARBA" id="ARBA00022691"/>
    </source>
</evidence>
<sequence length="241" mass="27745">MSSKSPSKIPHQSHRPPPKAKIAPPVAKPYTDTGKKPSRCSAPRCECYNYNGTIYPSKKAWKKSVKDATYELQKMVKRKKEKEEKRERREERERVEKEEMEKETEEERRGREERQLTAQKDRQKKIATQKADRLLKASSTFKITIDCSFETSMVSKERLSLSKQIIYCHAYNKRQVNPVRLDVVGLEGESRRGVEKMDGFPGSWGLFEDLTSIDKEGAVYLTADSENVIEVRRSQGANALS</sequence>
<feature type="compositionally biased region" description="Basic and acidic residues" evidence="6">
    <location>
        <begin position="81"/>
        <end position="121"/>
    </location>
</feature>
<evidence type="ECO:0000259" key="7">
    <source>
        <dbReference type="PROSITE" id="PS51675"/>
    </source>
</evidence>
<evidence type="ECO:0000313" key="9">
    <source>
        <dbReference type="Proteomes" id="UP001162640"/>
    </source>
</evidence>
<dbReference type="PANTHER" id="PTHR13563">
    <property type="entry name" value="TRNA (GUANINE-9-) METHYLTRANSFERASE"/>
    <property type="match status" value="1"/>
</dbReference>
<dbReference type="InterPro" id="IPR007356">
    <property type="entry name" value="tRNA_m1G_MeTrfase_euk"/>
</dbReference>
<name>A0A9W7BCY5_9STRA</name>
<keyword evidence="4" id="KW-0949">S-adenosyl-L-methionine</keyword>
<dbReference type="EC" id="2.1.1.221" evidence="1"/>
<dbReference type="GO" id="GO:0005634">
    <property type="term" value="C:nucleus"/>
    <property type="evidence" value="ECO:0007669"/>
    <property type="project" value="TreeGrafter"/>
</dbReference>
<accession>A0A9W7BCY5</accession>
<feature type="domain" description="SAM-dependent MTase TRM10-type" evidence="7">
    <location>
        <begin position="127"/>
        <end position="241"/>
    </location>
</feature>
<evidence type="ECO:0000256" key="5">
    <source>
        <dbReference type="ARBA" id="ARBA00048434"/>
    </source>
</evidence>
<gene>
    <name evidence="8" type="ORF">TL16_g10302</name>
</gene>
<dbReference type="InterPro" id="IPR028564">
    <property type="entry name" value="MT_TRM10-typ"/>
</dbReference>
<evidence type="ECO:0000256" key="2">
    <source>
        <dbReference type="ARBA" id="ARBA00022603"/>
    </source>
</evidence>
<feature type="region of interest" description="Disordered" evidence="6">
    <location>
        <begin position="74"/>
        <end position="129"/>
    </location>
</feature>
<organism evidence="8 9">
    <name type="scientific">Triparma laevis f. inornata</name>
    <dbReference type="NCBI Taxonomy" id="1714386"/>
    <lineage>
        <taxon>Eukaryota</taxon>
        <taxon>Sar</taxon>
        <taxon>Stramenopiles</taxon>
        <taxon>Ochrophyta</taxon>
        <taxon>Bolidophyceae</taxon>
        <taxon>Parmales</taxon>
        <taxon>Triparmaceae</taxon>
        <taxon>Triparma</taxon>
    </lineage>
</organism>
<keyword evidence="3" id="KW-0808">Transferase</keyword>
<dbReference type="EMBL" id="BLQM01000363">
    <property type="protein sequence ID" value="GMH85665.1"/>
    <property type="molecule type" value="Genomic_DNA"/>
</dbReference>
<dbReference type="PANTHER" id="PTHR13563:SF13">
    <property type="entry name" value="TRNA METHYLTRANSFERASE 10 HOMOLOG A"/>
    <property type="match status" value="1"/>
</dbReference>